<keyword evidence="9 20" id="KW-0132">Cell division</keyword>
<dbReference type="NCBIfam" id="TIGR00179">
    <property type="entry name" value="murB"/>
    <property type="match status" value="1"/>
</dbReference>
<reference evidence="22 23" key="1">
    <citation type="submission" date="2014-09" db="EMBL/GenBank/DDBJ databases">
        <title>Cedecea neteri SSMD04 Genome Sequencing.</title>
        <authorList>
            <person name="Tan J.-Y."/>
        </authorList>
    </citation>
    <scope>NUCLEOTIDE SEQUENCE [LARGE SCALE GENOMIC DNA]</scope>
    <source>
        <strain evidence="22 23">SSMD04</strain>
    </source>
</reference>
<dbReference type="EC" id="1.3.1.98" evidence="6 20"/>
<dbReference type="GO" id="GO:0051301">
    <property type="term" value="P:cell division"/>
    <property type="evidence" value="ECO:0007669"/>
    <property type="project" value="UniProtKB-KW"/>
</dbReference>
<dbReference type="InterPro" id="IPR006094">
    <property type="entry name" value="Oxid_FAD_bind_N"/>
</dbReference>
<dbReference type="PANTHER" id="PTHR21071">
    <property type="entry name" value="UDP-N-ACETYLENOLPYRUVOYLGLUCOSAMINE REDUCTASE"/>
    <property type="match status" value="1"/>
</dbReference>
<proteinExistence type="inferred from homology"/>
<dbReference type="HAMAP" id="MF_00037">
    <property type="entry name" value="MurB"/>
    <property type="match status" value="1"/>
</dbReference>
<dbReference type="UniPathway" id="UPA00219"/>
<dbReference type="AlphaFoldDB" id="A0A089Q1U1"/>
<evidence type="ECO:0000256" key="10">
    <source>
        <dbReference type="ARBA" id="ARBA00022630"/>
    </source>
</evidence>
<comment type="function">
    <text evidence="2 20">Cell wall formation.</text>
</comment>
<feature type="active site" description="Proton donor" evidence="20">
    <location>
        <position position="229"/>
    </location>
</feature>
<feature type="domain" description="FAD-binding PCMH-type" evidence="21">
    <location>
        <begin position="13"/>
        <end position="183"/>
    </location>
</feature>
<keyword evidence="23" id="KW-1185">Reference proteome</keyword>
<dbReference type="Pfam" id="PF01565">
    <property type="entry name" value="FAD_binding_4"/>
    <property type="match status" value="1"/>
</dbReference>
<evidence type="ECO:0000256" key="7">
    <source>
        <dbReference type="ARBA" id="ARBA00015188"/>
    </source>
</evidence>
<dbReference type="InterPro" id="IPR011601">
    <property type="entry name" value="MurB_C"/>
</dbReference>
<dbReference type="InterPro" id="IPR016169">
    <property type="entry name" value="FAD-bd_PCMH_sub2"/>
</dbReference>
<evidence type="ECO:0000256" key="3">
    <source>
        <dbReference type="ARBA" id="ARBA00004496"/>
    </source>
</evidence>
<comment type="catalytic activity">
    <reaction evidence="19 20">
        <text>UDP-N-acetyl-alpha-D-muramate + NADP(+) = UDP-N-acetyl-3-O-(1-carboxyvinyl)-alpha-D-glucosamine + NADPH + H(+)</text>
        <dbReference type="Rhea" id="RHEA:12248"/>
        <dbReference type="ChEBI" id="CHEBI:15378"/>
        <dbReference type="ChEBI" id="CHEBI:57783"/>
        <dbReference type="ChEBI" id="CHEBI:58349"/>
        <dbReference type="ChEBI" id="CHEBI:68483"/>
        <dbReference type="ChEBI" id="CHEBI:70757"/>
        <dbReference type="EC" id="1.3.1.98"/>
    </reaction>
</comment>
<dbReference type="GO" id="GO:0071555">
    <property type="term" value="P:cell wall organization"/>
    <property type="evidence" value="ECO:0007669"/>
    <property type="project" value="UniProtKB-KW"/>
</dbReference>
<dbReference type="GO" id="GO:0071949">
    <property type="term" value="F:FAD binding"/>
    <property type="evidence" value="ECO:0007669"/>
    <property type="project" value="InterPro"/>
</dbReference>
<dbReference type="NCBIfam" id="NF010478">
    <property type="entry name" value="PRK13903.1"/>
    <property type="match status" value="1"/>
</dbReference>
<dbReference type="GO" id="GO:0008360">
    <property type="term" value="P:regulation of cell shape"/>
    <property type="evidence" value="ECO:0007669"/>
    <property type="project" value="UniProtKB-KW"/>
</dbReference>
<dbReference type="PANTHER" id="PTHR21071:SF4">
    <property type="entry name" value="UDP-N-ACETYLENOLPYRUVOYLGLUCOSAMINE REDUCTASE"/>
    <property type="match status" value="1"/>
</dbReference>
<keyword evidence="11 20" id="KW-0274">FAD</keyword>
<dbReference type="EMBL" id="CP009451">
    <property type="protein sequence ID" value="AIR05191.1"/>
    <property type="molecule type" value="Genomic_DNA"/>
</dbReference>
<keyword evidence="17 20" id="KW-0961">Cell wall biogenesis/degradation</keyword>
<accession>A0A089Q1U1</accession>
<dbReference type="Pfam" id="PF02873">
    <property type="entry name" value="MurB_C"/>
    <property type="match status" value="1"/>
</dbReference>
<evidence type="ECO:0000256" key="14">
    <source>
        <dbReference type="ARBA" id="ARBA00022984"/>
    </source>
</evidence>
<dbReference type="Proteomes" id="UP000029481">
    <property type="component" value="Chromosome"/>
</dbReference>
<evidence type="ECO:0000256" key="13">
    <source>
        <dbReference type="ARBA" id="ARBA00022960"/>
    </source>
</evidence>
<dbReference type="SUPFAM" id="SSF56176">
    <property type="entry name" value="FAD-binding/transporter-associated domain-like"/>
    <property type="match status" value="1"/>
</dbReference>
<feature type="active site" evidence="20">
    <location>
        <position position="159"/>
    </location>
</feature>
<evidence type="ECO:0000256" key="8">
    <source>
        <dbReference type="ARBA" id="ARBA00022490"/>
    </source>
</evidence>
<dbReference type="OrthoDB" id="9804753at2"/>
<gene>
    <name evidence="20 22" type="primary">murB</name>
    <name evidence="22" type="ORF">JT31_11370</name>
</gene>
<comment type="pathway">
    <text evidence="4 20">Cell wall biogenesis; peptidoglycan biosynthesis.</text>
</comment>
<dbReference type="InterPro" id="IPR016167">
    <property type="entry name" value="FAD-bd_PCMH_sub1"/>
</dbReference>
<keyword evidence="15 20" id="KW-0560">Oxidoreductase</keyword>
<keyword evidence="10 20" id="KW-0285">Flavoprotein</keyword>
<dbReference type="SUPFAM" id="SSF56194">
    <property type="entry name" value="Uridine diphospho-N-Acetylenolpyruvylglucosamine reductase, MurB, C-terminal domain"/>
    <property type="match status" value="1"/>
</dbReference>
<evidence type="ECO:0000313" key="22">
    <source>
        <dbReference type="EMBL" id="AIR05191.1"/>
    </source>
</evidence>
<keyword evidence="16 20" id="KW-0131">Cell cycle</keyword>
<dbReference type="GO" id="GO:0008762">
    <property type="term" value="F:UDP-N-acetylmuramate dehydrogenase activity"/>
    <property type="evidence" value="ECO:0007669"/>
    <property type="project" value="UniProtKB-UniRule"/>
</dbReference>
<comment type="similarity">
    <text evidence="5 20">Belongs to the MurB family.</text>
</comment>
<evidence type="ECO:0000256" key="12">
    <source>
        <dbReference type="ARBA" id="ARBA00022857"/>
    </source>
</evidence>
<evidence type="ECO:0000256" key="20">
    <source>
        <dbReference type="HAMAP-Rule" id="MF_00037"/>
    </source>
</evidence>
<feature type="active site" evidence="20">
    <location>
        <position position="325"/>
    </location>
</feature>
<dbReference type="Gene3D" id="3.90.78.10">
    <property type="entry name" value="UDP-N-acetylenolpyruvoylglucosamine reductase, C-terminal domain"/>
    <property type="match status" value="1"/>
</dbReference>
<comment type="cofactor">
    <cofactor evidence="1 20">
        <name>FAD</name>
        <dbReference type="ChEBI" id="CHEBI:57692"/>
    </cofactor>
</comment>
<evidence type="ECO:0000256" key="9">
    <source>
        <dbReference type="ARBA" id="ARBA00022618"/>
    </source>
</evidence>
<dbReference type="Gene3D" id="3.30.43.10">
    <property type="entry name" value="Uridine Diphospho-n-acetylenolpyruvylglucosamine Reductase, domain 2"/>
    <property type="match status" value="1"/>
</dbReference>
<dbReference type="NCBIfam" id="NF000755">
    <property type="entry name" value="PRK00046.1"/>
    <property type="match status" value="1"/>
</dbReference>
<evidence type="ECO:0000259" key="21">
    <source>
        <dbReference type="PROSITE" id="PS51387"/>
    </source>
</evidence>
<keyword evidence="8 20" id="KW-0963">Cytoplasm</keyword>
<evidence type="ECO:0000256" key="16">
    <source>
        <dbReference type="ARBA" id="ARBA00023306"/>
    </source>
</evidence>
<evidence type="ECO:0000256" key="6">
    <source>
        <dbReference type="ARBA" id="ARBA00012518"/>
    </source>
</evidence>
<dbReference type="KEGG" id="cnt:JT31_11370"/>
<dbReference type="InterPro" id="IPR016166">
    <property type="entry name" value="FAD-bd_PCMH"/>
</dbReference>
<name>A0A089Q1U1_9ENTR</name>
<dbReference type="Gene3D" id="3.30.465.10">
    <property type="match status" value="1"/>
</dbReference>
<evidence type="ECO:0000313" key="23">
    <source>
        <dbReference type="Proteomes" id="UP000029481"/>
    </source>
</evidence>
<comment type="subcellular location">
    <subcellularLocation>
        <location evidence="3 20">Cytoplasm</location>
    </subcellularLocation>
</comment>
<dbReference type="InterPro" id="IPR036318">
    <property type="entry name" value="FAD-bd_PCMH-like_sf"/>
</dbReference>
<dbReference type="GO" id="GO:0005829">
    <property type="term" value="C:cytosol"/>
    <property type="evidence" value="ECO:0007669"/>
    <property type="project" value="TreeGrafter"/>
</dbReference>
<dbReference type="InterPro" id="IPR003170">
    <property type="entry name" value="MurB"/>
</dbReference>
<evidence type="ECO:0000256" key="5">
    <source>
        <dbReference type="ARBA" id="ARBA00010485"/>
    </source>
</evidence>
<evidence type="ECO:0000256" key="18">
    <source>
        <dbReference type="ARBA" id="ARBA00031026"/>
    </source>
</evidence>
<keyword evidence="12 20" id="KW-0521">NADP</keyword>
<dbReference type="InterPro" id="IPR036635">
    <property type="entry name" value="MurB_C_sf"/>
</dbReference>
<protein>
    <recommendedName>
        <fullName evidence="7 20">UDP-N-acetylenolpyruvoylglucosamine reductase</fullName>
        <ecNumber evidence="6 20">1.3.1.98</ecNumber>
    </recommendedName>
    <alternativeName>
        <fullName evidence="18 20">UDP-N-acetylmuramate dehydrogenase</fullName>
    </alternativeName>
</protein>
<dbReference type="RefSeq" id="WP_038476801.1">
    <property type="nucleotide sequence ID" value="NZ_CP009451.1"/>
</dbReference>
<sequence length="342" mass="37607">MNSSLKPFNTFGIQATAERIVIAESVQQLTEAWTASMHAQQPVLILGEGSNVLFLQDFEGTVIVNRIKGIQVIETEDAWLLHVGAGENWHNLVEYTLQQGMPGLENLALIPGCAGSSPIQNIGAYGVEIKKVCDYVDCVELSNGRALRLTNEECRFGYRDSIFKHDYQDRFAIVAVGYRLPKAWMPVLNYGDLTKLDPATVTPQQIFESVCTMRTSKLPDPKVNGNAGSFFKNPVISAEQAEKLISNVANVPHYPQPDASVKLAAGWLIDQCQLKGHRIGGAAVHQQQALVIINEDEASSSDVIALAHYIRQRVGEKFDVWLEPEVRFMGGKGEVSAVETIA</sequence>
<dbReference type="PROSITE" id="PS51387">
    <property type="entry name" value="FAD_PCMH"/>
    <property type="match status" value="1"/>
</dbReference>
<evidence type="ECO:0000256" key="11">
    <source>
        <dbReference type="ARBA" id="ARBA00022827"/>
    </source>
</evidence>
<organism evidence="22 23">
    <name type="scientific">Cedecea neteri</name>
    <dbReference type="NCBI Taxonomy" id="158822"/>
    <lineage>
        <taxon>Bacteria</taxon>
        <taxon>Pseudomonadati</taxon>
        <taxon>Pseudomonadota</taxon>
        <taxon>Gammaproteobacteria</taxon>
        <taxon>Enterobacterales</taxon>
        <taxon>Enterobacteriaceae</taxon>
        <taxon>Cedecea</taxon>
    </lineage>
</organism>
<evidence type="ECO:0000256" key="15">
    <source>
        <dbReference type="ARBA" id="ARBA00023002"/>
    </source>
</evidence>
<evidence type="ECO:0000256" key="2">
    <source>
        <dbReference type="ARBA" id="ARBA00003921"/>
    </source>
</evidence>
<dbReference type="GO" id="GO:0009252">
    <property type="term" value="P:peptidoglycan biosynthetic process"/>
    <property type="evidence" value="ECO:0007669"/>
    <property type="project" value="UniProtKB-UniRule"/>
</dbReference>
<evidence type="ECO:0000256" key="4">
    <source>
        <dbReference type="ARBA" id="ARBA00004752"/>
    </source>
</evidence>
<evidence type="ECO:0000256" key="1">
    <source>
        <dbReference type="ARBA" id="ARBA00001974"/>
    </source>
</evidence>
<dbReference type="FunFam" id="3.30.465.10:FF:000018">
    <property type="entry name" value="UDP-N-acetylenolpyruvoylglucosamine reductase"/>
    <property type="match status" value="1"/>
</dbReference>
<keyword evidence="13 20" id="KW-0133">Cell shape</keyword>
<evidence type="ECO:0000256" key="17">
    <source>
        <dbReference type="ARBA" id="ARBA00023316"/>
    </source>
</evidence>
<evidence type="ECO:0000256" key="19">
    <source>
        <dbReference type="ARBA" id="ARBA00048914"/>
    </source>
</evidence>
<keyword evidence="14 20" id="KW-0573">Peptidoglycan synthesis</keyword>